<evidence type="ECO:0000256" key="4">
    <source>
        <dbReference type="ARBA" id="ARBA00022763"/>
    </source>
</evidence>
<dbReference type="PANTHER" id="PTHR11361:SF34">
    <property type="entry name" value="DNA MISMATCH REPAIR PROTEIN MSH1, MITOCHONDRIAL"/>
    <property type="match status" value="1"/>
</dbReference>
<dbReference type="GO" id="GO:0005524">
    <property type="term" value="F:ATP binding"/>
    <property type="evidence" value="ECO:0007669"/>
    <property type="project" value="UniProtKB-UniRule"/>
</dbReference>
<evidence type="ECO:0000256" key="10">
    <source>
        <dbReference type="RuleBase" id="RU003756"/>
    </source>
</evidence>
<dbReference type="SUPFAM" id="SSF48334">
    <property type="entry name" value="DNA repair protein MutS, domain III"/>
    <property type="match status" value="1"/>
</dbReference>
<protein>
    <recommendedName>
        <fullName evidence="2 9">DNA mismatch repair protein MutS</fullName>
    </recommendedName>
</protein>
<evidence type="ECO:0000256" key="1">
    <source>
        <dbReference type="ARBA" id="ARBA00006271"/>
    </source>
</evidence>
<dbReference type="InterPro" id="IPR007860">
    <property type="entry name" value="DNA_mmatch_repair_MutS_con_dom"/>
</dbReference>
<dbReference type="SUPFAM" id="SSF55271">
    <property type="entry name" value="DNA repair protein MutS, domain I"/>
    <property type="match status" value="1"/>
</dbReference>
<dbReference type="RefSeq" id="WP_186886393.1">
    <property type="nucleotide sequence ID" value="NZ_JACONZ010000001.1"/>
</dbReference>
<dbReference type="InterPro" id="IPR007695">
    <property type="entry name" value="DNA_mismatch_repair_MutS-lik_N"/>
</dbReference>
<organism evidence="12 13">
    <name type="scientific">Anaerofilum hominis</name>
    <dbReference type="NCBI Taxonomy" id="2763016"/>
    <lineage>
        <taxon>Bacteria</taxon>
        <taxon>Bacillati</taxon>
        <taxon>Bacillota</taxon>
        <taxon>Clostridia</taxon>
        <taxon>Eubacteriales</taxon>
        <taxon>Oscillospiraceae</taxon>
        <taxon>Anaerofilum</taxon>
    </lineage>
</organism>
<dbReference type="FunFam" id="3.40.50.300:FF:000870">
    <property type="entry name" value="MutS protein homolog 4"/>
    <property type="match status" value="1"/>
</dbReference>
<dbReference type="Pfam" id="PF05188">
    <property type="entry name" value="MutS_II"/>
    <property type="match status" value="1"/>
</dbReference>
<dbReference type="SMART" id="SM00534">
    <property type="entry name" value="MUTSac"/>
    <property type="match status" value="1"/>
</dbReference>
<evidence type="ECO:0000259" key="11">
    <source>
        <dbReference type="PROSITE" id="PS00486"/>
    </source>
</evidence>
<comment type="caution">
    <text evidence="12">The sequence shown here is derived from an EMBL/GenBank/DDBJ whole genome shotgun (WGS) entry which is preliminary data.</text>
</comment>
<dbReference type="GO" id="GO:0005829">
    <property type="term" value="C:cytosol"/>
    <property type="evidence" value="ECO:0007669"/>
    <property type="project" value="TreeGrafter"/>
</dbReference>
<dbReference type="Gene3D" id="1.10.1420.10">
    <property type="match status" value="2"/>
</dbReference>
<comment type="similarity">
    <text evidence="1 9 10">Belongs to the DNA mismatch repair MutS family.</text>
</comment>
<feature type="binding site" evidence="9">
    <location>
        <begin position="622"/>
        <end position="629"/>
    </location>
    <ligand>
        <name>ATP</name>
        <dbReference type="ChEBI" id="CHEBI:30616"/>
    </ligand>
</feature>
<reference evidence="12" key="1">
    <citation type="submission" date="2020-08" db="EMBL/GenBank/DDBJ databases">
        <title>Genome public.</title>
        <authorList>
            <person name="Liu C."/>
            <person name="Sun Q."/>
        </authorList>
    </citation>
    <scope>NUCLEOTIDE SEQUENCE</scope>
    <source>
        <strain evidence="12">BX8</strain>
    </source>
</reference>
<keyword evidence="5 9" id="KW-0067">ATP-binding</keyword>
<dbReference type="Gene3D" id="3.40.1170.10">
    <property type="entry name" value="DNA repair protein MutS, domain I"/>
    <property type="match status" value="1"/>
</dbReference>
<dbReference type="EMBL" id="JACONZ010000001">
    <property type="protein sequence ID" value="MBC5580016.1"/>
    <property type="molecule type" value="Genomic_DNA"/>
</dbReference>
<dbReference type="InterPro" id="IPR036678">
    <property type="entry name" value="MutS_con_dom_sf"/>
</dbReference>
<evidence type="ECO:0000313" key="12">
    <source>
        <dbReference type="EMBL" id="MBC5580016.1"/>
    </source>
</evidence>
<dbReference type="SMART" id="SM00533">
    <property type="entry name" value="MUTSd"/>
    <property type="match status" value="1"/>
</dbReference>
<keyword evidence="6 9" id="KW-0238">DNA-binding</keyword>
<keyword evidence="13" id="KW-1185">Reference proteome</keyword>
<dbReference type="Pfam" id="PF05190">
    <property type="entry name" value="MutS_IV"/>
    <property type="match status" value="1"/>
</dbReference>
<evidence type="ECO:0000256" key="7">
    <source>
        <dbReference type="ARBA" id="ARBA00023204"/>
    </source>
</evidence>
<dbReference type="AlphaFoldDB" id="A0A923I760"/>
<dbReference type="GO" id="GO:0030983">
    <property type="term" value="F:mismatched DNA binding"/>
    <property type="evidence" value="ECO:0007669"/>
    <property type="project" value="InterPro"/>
</dbReference>
<name>A0A923I760_9FIRM</name>
<dbReference type="InterPro" id="IPR007696">
    <property type="entry name" value="DNA_mismatch_repair_MutS_core"/>
</dbReference>
<keyword evidence="4 9" id="KW-0227">DNA damage</keyword>
<evidence type="ECO:0000256" key="9">
    <source>
        <dbReference type="HAMAP-Rule" id="MF_00096"/>
    </source>
</evidence>
<dbReference type="GO" id="GO:0006298">
    <property type="term" value="P:mismatch repair"/>
    <property type="evidence" value="ECO:0007669"/>
    <property type="project" value="UniProtKB-UniRule"/>
</dbReference>
<dbReference type="SUPFAM" id="SSF52540">
    <property type="entry name" value="P-loop containing nucleoside triphosphate hydrolases"/>
    <property type="match status" value="1"/>
</dbReference>
<dbReference type="FunFam" id="3.40.1170.10:FF:000001">
    <property type="entry name" value="DNA mismatch repair protein MutS"/>
    <property type="match status" value="1"/>
</dbReference>
<gene>
    <name evidence="9 12" type="primary">mutS</name>
    <name evidence="12" type="ORF">H8S23_00675</name>
</gene>
<dbReference type="PROSITE" id="PS00486">
    <property type="entry name" value="DNA_MISMATCH_REPAIR_2"/>
    <property type="match status" value="1"/>
</dbReference>
<dbReference type="Gene3D" id="3.30.420.110">
    <property type="entry name" value="MutS, connector domain"/>
    <property type="match status" value="1"/>
</dbReference>
<evidence type="ECO:0000256" key="3">
    <source>
        <dbReference type="ARBA" id="ARBA00022741"/>
    </source>
</evidence>
<dbReference type="Proteomes" id="UP000659630">
    <property type="component" value="Unassembled WGS sequence"/>
</dbReference>
<dbReference type="NCBIfam" id="TIGR01070">
    <property type="entry name" value="mutS1"/>
    <property type="match status" value="1"/>
</dbReference>
<dbReference type="InterPro" id="IPR016151">
    <property type="entry name" value="DNA_mismatch_repair_MutS_N"/>
</dbReference>
<dbReference type="InterPro" id="IPR027417">
    <property type="entry name" value="P-loop_NTPase"/>
</dbReference>
<comment type="function">
    <text evidence="8 9">This protein is involved in the repair of mismatches in DNA. It is possible that it carries out the mismatch recognition step. This protein has a weak ATPase activity.</text>
</comment>
<dbReference type="InterPro" id="IPR036187">
    <property type="entry name" value="DNA_mismatch_repair_MutS_sf"/>
</dbReference>
<evidence type="ECO:0000256" key="2">
    <source>
        <dbReference type="ARBA" id="ARBA00021982"/>
    </source>
</evidence>
<dbReference type="PIRSF" id="PIRSF037677">
    <property type="entry name" value="DNA_mis_repair_Msh6"/>
    <property type="match status" value="1"/>
</dbReference>
<sequence length="866" mass="95658">MAELSPMMKQYFEIKEQYKDTILFFRLGDFYEMFFDDAILVSKELELTLTGRDCGQDERAPMCGVPYHACETYLARLIAKGYKVAICEQMEDPAKAKGLVKRDIIRVVTPGTVIESSMLDDAKNNYIGSIFLRGGEAGVCFADVSTGVCHVTQLTEGDLDGGIIGELCRFAPSELLFNSEILKHKQVTGYVKDHMACSVELLDETDYEPKAAEERMRGQFGPGYEHTAGVRKNSPAFYSLSALLAYLAGTQKRGIERLKTVDVYSGSQYMQLSPVTRANLELTETMRGREKKGTLLWVLDKTQTAMGKRLVRGWIEQPLLDPEAINERLDGVEELYKKNVLRADLRDALSHVFDVERLMTRVIYGSATPRELLSLASTCARLPDLLALLAGCESNALRGVQAGIDPLQDIRALIEAAVDEEAPSTLKDGGVIRPGYDPEVDELRDIMHGGKGYLTDLEAKLREETGIPKLKIGYNRVFGYYIEISRAVTTPVPEHFVRKQTLANAERYITDELKQLENKILGASERLIVLERELFDGLLSQVSAELVRIQATAAALAKLDVLAGFAEAAVKNSYVRPAVDGGDELVITEGRHPVVEQMGKGLFVPNDTVLDCDENRMLIITGPNMAGKSTYMRQNALICLMAQIGSFVPAKAARVGVVDSIFTRVGASDDLSAGKSTFMVEMTEVAEILKSATAKSLVVLDEIGRGTSTFDGMSIARAVVEHIAAKSGRLACKTLFATHYHELTDLENAIDGVKNYNIAVKKRGDDITFLRRIVRGPADDSYGIEVAKLAGLPDEIIARAKEVLRVLENSTTTPNPVMQLGFDNYERFEEEKAPPALMERLRALDVETLTPLEALNTLYEIKQQLS</sequence>
<dbReference type="PANTHER" id="PTHR11361">
    <property type="entry name" value="DNA MISMATCH REPAIR PROTEIN MUTS FAMILY MEMBER"/>
    <property type="match status" value="1"/>
</dbReference>
<keyword evidence="7 9" id="KW-0234">DNA repair</keyword>
<evidence type="ECO:0000256" key="5">
    <source>
        <dbReference type="ARBA" id="ARBA00022840"/>
    </source>
</evidence>
<dbReference type="InterPro" id="IPR005748">
    <property type="entry name" value="DNA_mismatch_repair_MutS"/>
</dbReference>
<dbReference type="Pfam" id="PF01624">
    <property type="entry name" value="MutS_I"/>
    <property type="match status" value="1"/>
</dbReference>
<dbReference type="GO" id="GO:0003684">
    <property type="term" value="F:damaged DNA binding"/>
    <property type="evidence" value="ECO:0007669"/>
    <property type="project" value="UniProtKB-UniRule"/>
</dbReference>
<dbReference type="InterPro" id="IPR045076">
    <property type="entry name" value="MutS"/>
</dbReference>
<dbReference type="GO" id="GO:0140664">
    <property type="term" value="F:ATP-dependent DNA damage sensor activity"/>
    <property type="evidence" value="ECO:0007669"/>
    <property type="project" value="InterPro"/>
</dbReference>
<keyword evidence="3 9" id="KW-0547">Nucleotide-binding</keyword>
<proteinExistence type="inferred from homology"/>
<evidence type="ECO:0000256" key="8">
    <source>
        <dbReference type="ARBA" id="ARBA00024647"/>
    </source>
</evidence>
<dbReference type="InterPro" id="IPR017261">
    <property type="entry name" value="DNA_mismatch_repair_MutS/MSH"/>
</dbReference>
<dbReference type="InterPro" id="IPR007861">
    <property type="entry name" value="DNA_mismatch_repair_MutS_clamp"/>
</dbReference>
<dbReference type="SUPFAM" id="SSF53150">
    <property type="entry name" value="DNA repair protein MutS, domain II"/>
    <property type="match status" value="1"/>
</dbReference>
<dbReference type="Gene3D" id="3.40.50.300">
    <property type="entry name" value="P-loop containing nucleotide triphosphate hydrolases"/>
    <property type="match status" value="1"/>
</dbReference>
<dbReference type="Pfam" id="PF00488">
    <property type="entry name" value="MutS_V"/>
    <property type="match status" value="1"/>
</dbReference>
<dbReference type="Pfam" id="PF05192">
    <property type="entry name" value="MutS_III"/>
    <property type="match status" value="1"/>
</dbReference>
<evidence type="ECO:0000256" key="6">
    <source>
        <dbReference type="ARBA" id="ARBA00023125"/>
    </source>
</evidence>
<feature type="domain" description="DNA mismatch repair proteins mutS family" evidence="11">
    <location>
        <begin position="696"/>
        <end position="712"/>
    </location>
</feature>
<accession>A0A923I760</accession>
<evidence type="ECO:0000313" key="13">
    <source>
        <dbReference type="Proteomes" id="UP000659630"/>
    </source>
</evidence>
<dbReference type="InterPro" id="IPR000432">
    <property type="entry name" value="DNA_mismatch_repair_MutS_C"/>
</dbReference>
<dbReference type="NCBIfam" id="NF003810">
    <property type="entry name" value="PRK05399.1"/>
    <property type="match status" value="1"/>
</dbReference>
<dbReference type="CDD" id="cd03284">
    <property type="entry name" value="ABC_MutS1"/>
    <property type="match status" value="1"/>
</dbReference>
<dbReference type="HAMAP" id="MF_00096">
    <property type="entry name" value="MutS"/>
    <property type="match status" value="1"/>
</dbReference>